<feature type="domain" description="Aspartate/glutamate/uridylate kinase" evidence="15">
    <location>
        <begin position="9"/>
        <end position="236"/>
    </location>
</feature>
<sequence>MTQIACKSLIVQKFGGTSVGTIERIQAVAERVIEAKEEGKQLVVVVSAMSGETNRLLGLAQQIDAVPAERELDVLMSAGEQVSMALLAMMLNKMGHAAVSLTGWQAGIKTDSQYNDANIIHVDPSHIQQLLERDQIVIVAGFQGITDEGDITTLGRGGSDTTAVALAGALNADECQIFTDVDGVYTCDPRLVPQARRLDVVHFDDMTSMARNGAKVLQLQSVEYARQHGVPLRVLSSFEEGEGTLVSFESSAASDVVGIALKNQQTLLDVDMPVSELQEQLNLFGMQCWCKAVAADLTQIVTANEDLARLKLVLDKKMHQVAAVSTLSVVGNNVQNKVDHVCAVLAEAGVLVRQKKRSAHCLSLLINEDDHQLAVDVVHKRFVVEPESLDNRPLLAVS</sequence>
<dbReference type="NCBIfam" id="NF006459">
    <property type="entry name" value="PRK08841.1"/>
    <property type="match status" value="1"/>
</dbReference>
<keyword evidence="17" id="KW-1185">Reference proteome</keyword>
<dbReference type="PANTHER" id="PTHR21499">
    <property type="entry name" value="ASPARTATE KINASE"/>
    <property type="match status" value="1"/>
</dbReference>
<dbReference type="CDD" id="cd04261">
    <property type="entry name" value="AAK_AKii-LysC-BS"/>
    <property type="match status" value="1"/>
</dbReference>
<dbReference type="RefSeq" id="WP_107283805.1">
    <property type="nucleotide sequence ID" value="NZ_PYMC01000008.1"/>
</dbReference>
<comment type="catalytic activity">
    <reaction evidence="11 13">
        <text>L-aspartate + ATP = 4-phospho-L-aspartate + ADP</text>
        <dbReference type="Rhea" id="RHEA:23776"/>
        <dbReference type="ChEBI" id="CHEBI:29991"/>
        <dbReference type="ChEBI" id="CHEBI:30616"/>
        <dbReference type="ChEBI" id="CHEBI:57535"/>
        <dbReference type="ChEBI" id="CHEBI:456216"/>
        <dbReference type="EC" id="2.7.2.4"/>
    </reaction>
</comment>
<dbReference type="Proteomes" id="UP000240904">
    <property type="component" value="Unassembled WGS sequence"/>
</dbReference>
<dbReference type="InterPro" id="IPR045865">
    <property type="entry name" value="ACT-like_dom_sf"/>
</dbReference>
<dbReference type="GO" id="GO:0009089">
    <property type="term" value="P:lysine biosynthetic process via diaminopimelate"/>
    <property type="evidence" value="ECO:0007669"/>
    <property type="project" value="UniProtKB-UniPathway"/>
</dbReference>
<feature type="binding site" evidence="12">
    <location>
        <begin position="179"/>
        <end position="180"/>
    </location>
    <ligand>
        <name>ATP</name>
        <dbReference type="ChEBI" id="CHEBI:30616"/>
    </ligand>
</feature>
<dbReference type="AlphaFoldDB" id="A0A2T3MXP5"/>
<organism evidence="16 17">
    <name type="scientific">Photobacterium lipolyticum</name>
    <dbReference type="NCBI Taxonomy" id="266810"/>
    <lineage>
        <taxon>Bacteria</taxon>
        <taxon>Pseudomonadati</taxon>
        <taxon>Pseudomonadota</taxon>
        <taxon>Gammaproteobacteria</taxon>
        <taxon>Vibrionales</taxon>
        <taxon>Vibrionaceae</taxon>
        <taxon>Photobacterium</taxon>
    </lineage>
</organism>
<dbReference type="Pfam" id="PF00696">
    <property type="entry name" value="AA_kinase"/>
    <property type="match status" value="1"/>
</dbReference>
<dbReference type="EC" id="2.7.2.4" evidence="13"/>
<evidence type="ECO:0000256" key="2">
    <source>
        <dbReference type="ARBA" id="ARBA00004986"/>
    </source>
</evidence>
<keyword evidence="10" id="KW-0457">Lysine biosynthesis</keyword>
<keyword evidence="5 14" id="KW-0028">Amino-acid biosynthesis</keyword>
<feature type="binding site" evidence="12">
    <location>
        <position position="53"/>
    </location>
    <ligand>
        <name>substrate</name>
    </ligand>
</feature>
<evidence type="ECO:0000313" key="17">
    <source>
        <dbReference type="Proteomes" id="UP000240904"/>
    </source>
</evidence>
<evidence type="ECO:0000256" key="7">
    <source>
        <dbReference type="ARBA" id="ARBA00022741"/>
    </source>
</evidence>
<dbReference type="UniPathway" id="UPA00034">
    <property type="reaction ID" value="UER00015"/>
</dbReference>
<accession>A0A2T3MXP5</accession>
<comment type="similarity">
    <text evidence="4 13">Belongs to the aspartokinase family.</text>
</comment>
<evidence type="ECO:0000256" key="3">
    <source>
        <dbReference type="ARBA" id="ARBA00005139"/>
    </source>
</evidence>
<dbReference type="InterPro" id="IPR005260">
    <property type="entry name" value="Asp_kin_monofn"/>
</dbReference>
<dbReference type="FunFam" id="3.40.1160.10:FF:000002">
    <property type="entry name" value="Aspartokinase"/>
    <property type="match status" value="1"/>
</dbReference>
<dbReference type="UniPathway" id="UPA00050">
    <property type="reaction ID" value="UER00461"/>
</dbReference>
<feature type="binding site" evidence="12">
    <location>
        <position position="190"/>
    </location>
    <ligand>
        <name>ATP</name>
        <dbReference type="ChEBI" id="CHEBI:30616"/>
    </ligand>
</feature>
<dbReference type="PANTHER" id="PTHR21499:SF3">
    <property type="entry name" value="ASPARTOKINASE"/>
    <property type="match status" value="1"/>
</dbReference>
<feature type="binding site" evidence="12">
    <location>
        <begin position="13"/>
        <end position="16"/>
    </location>
    <ligand>
        <name>ATP</name>
        <dbReference type="ChEBI" id="CHEBI:30616"/>
    </ligand>
</feature>
<evidence type="ECO:0000256" key="12">
    <source>
        <dbReference type="PIRSR" id="PIRSR000726-1"/>
    </source>
</evidence>
<gene>
    <name evidence="16" type="ORF">C9I89_13205</name>
</gene>
<dbReference type="InterPro" id="IPR001341">
    <property type="entry name" value="Asp_kinase"/>
</dbReference>
<name>A0A2T3MXP5_9GAMM</name>
<proteinExistence type="inferred from homology"/>
<dbReference type="EMBL" id="PYMC01000008">
    <property type="protein sequence ID" value="PSW04725.1"/>
    <property type="molecule type" value="Genomic_DNA"/>
</dbReference>
<comment type="pathway">
    <text evidence="1 14">Amino-acid biosynthesis; L-lysine biosynthesis via DAP pathway; (S)-tetrahydrodipicolinate from L-aspartate: step 1/4.</text>
</comment>
<dbReference type="InterPro" id="IPR036393">
    <property type="entry name" value="AceGlu_kinase-like_sf"/>
</dbReference>
<evidence type="ECO:0000256" key="9">
    <source>
        <dbReference type="ARBA" id="ARBA00022840"/>
    </source>
</evidence>
<dbReference type="GO" id="GO:0009088">
    <property type="term" value="P:threonine biosynthetic process"/>
    <property type="evidence" value="ECO:0007669"/>
    <property type="project" value="UniProtKB-UniPathway"/>
</dbReference>
<evidence type="ECO:0000313" key="16">
    <source>
        <dbReference type="EMBL" id="PSW04725.1"/>
    </source>
</evidence>
<evidence type="ECO:0000256" key="10">
    <source>
        <dbReference type="ARBA" id="ARBA00023154"/>
    </source>
</evidence>
<evidence type="ECO:0000256" key="11">
    <source>
        <dbReference type="ARBA" id="ARBA00047872"/>
    </source>
</evidence>
<comment type="pathway">
    <text evidence="2 14">Amino-acid biosynthesis; L-methionine biosynthesis via de novo pathway; L-homoserine from L-aspartate: step 1/3.</text>
</comment>
<dbReference type="NCBIfam" id="TIGR00657">
    <property type="entry name" value="asp_kinases"/>
    <property type="match status" value="1"/>
</dbReference>
<dbReference type="GO" id="GO:0004072">
    <property type="term" value="F:aspartate kinase activity"/>
    <property type="evidence" value="ECO:0007669"/>
    <property type="project" value="UniProtKB-EC"/>
</dbReference>
<dbReference type="PROSITE" id="PS00324">
    <property type="entry name" value="ASPARTOKINASE"/>
    <property type="match status" value="1"/>
</dbReference>
<feature type="binding site" evidence="12">
    <location>
        <begin position="215"/>
        <end position="216"/>
    </location>
    <ligand>
        <name>ATP</name>
        <dbReference type="ChEBI" id="CHEBI:30616"/>
    </ligand>
</feature>
<evidence type="ECO:0000256" key="1">
    <source>
        <dbReference type="ARBA" id="ARBA00004766"/>
    </source>
</evidence>
<protein>
    <recommendedName>
        <fullName evidence="13">Aspartokinase</fullName>
        <ecNumber evidence="13">2.7.2.4</ecNumber>
    </recommendedName>
</protein>
<dbReference type="NCBIfam" id="NF005155">
    <property type="entry name" value="PRK06635.1-4"/>
    <property type="match status" value="1"/>
</dbReference>
<evidence type="ECO:0000256" key="8">
    <source>
        <dbReference type="ARBA" id="ARBA00022777"/>
    </source>
</evidence>
<feature type="binding site" evidence="12">
    <location>
        <position position="185"/>
    </location>
    <ligand>
        <name>ATP</name>
        <dbReference type="ChEBI" id="CHEBI:30616"/>
    </ligand>
</feature>
<dbReference type="SUPFAM" id="SSF55021">
    <property type="entry name" value="ACT-like"/>
    <property type="match status" value="1"/>
</dbReference>
<dbReference type="InterPro" id="IPR001057">
    <property type="entry name" value="Glu/AcGlu_kinase"/>
</dbReference>
<keyword evidence="6 13" id="KW-0808">Transferase</keyword>
<reference evidence="16 17" key="1">
    <citation type="submission" date="2018-03" db="EMBL/GenBank/DDBJ databases">
        <title>Whole genome sequencing of Histamine producing bacteria.</title>
        <authorList>
            <person name="Butler K."/>
        </authorList>
    </citation>
    <scope>NUCLEOTIDE SEQUENCE [LARGE SCALE GENOMIC DNA]</scope>
    <source>
        <strain evidence="16 17">DSM 16190</strain>
    </source>
</reference>
<evidence type="ECO:0000256" key="13">
    <source>
        <dbReference type="RuleBase" id="RU003448"/>
    </source>
</evidence>
<dbReference type="InterPro" id="IPR001048">
    <property type="entry name" value="Asp/Glu/Uridylate_kinase"/>
</dbReference>
<dbReference type="UniPathway" id="UPA00051">
    <property type="reaction ID" value="UER00462"/>
</dbReference>
<dbReference type="GO" id="GO:0005524">
    <property type="term" value="F:ATP binding"/>
    <property type="evidence" value="ECO:0007669"/>
    <property type="project" value="UniProtKB-KW"/>
</dbReference>
<dbReference type="InterPro" id="IPR018042">
    <property type="entry name" value="Aspartate_kinase_CS"/>
</dbReference>
<dbReference type="PIRSF" id="PIRSF000726">
    <property type="entry name" value="Asp_kin"/>
    <property type="match status" value="1"/>
</dbReference>
<dbReference type="InterPro" id="IPR041740">
    <property type="entry name" value="AKii-LysC-BS"/>
</dbReference>
<keyword evidence="8 13" id="KW-0418">Kinase</keyword>
<dbReference type="GO" id="GO:0005829">
    <property type="term" value="C:cytosol"/>
    <property type="evidence" value="ECO:0007669"/>
    <property type="project" value="TreeGrafter"/>
</dbReference>
<dbReference type="SUPFAM" id="SSF53633">
    <property type="entry name" value="Carbamate kinase-like"/>
    <property type="match status" value="1"/>
</dbReference>
<keyword evidence="7 12" id="KW-0547">Nucleotide-binding</keyword>
<comment type="pathway">
    <text evidence="3 14">Amino-acid biosynthesis; L-threonine biosynthesis; L-threonine from L-aspartate: step 1/5.</text>
</comment>
<dbReference type="NCBIfam" id="NF005154">
    <property type="entry name" value="PRK06635.1-2"/>
    <property type="match status" value="1"/>
</dbReference>
<keyword evidence="9 12" id="KW-0067">ATP-binding</keyword>
<evidence type="ECO:0000256" key="5">
    <source>
        <dbReference type="ARBA" id="ARBA00022605"/>
    </source>
</evidence>
<evidence type="ECO:0000259" key="15">
    <source>
        <dbReference type="Pfam" id="PF00696"/>
    </source>
</evidence>
<dbReference type="GO" id="GO:0009090">
    <property type="term" value="P:homoserine biosynthetic process"/>
    <property type="evidence" value="ECO:0007669"/>
    <property type="project" value="TreeGrafter"/>
</dbReference>
<evidence type="ECO:0000256" key="6">
    <source>
        <dbReference type="ARBA" id="ARBA00022679"/>
    </source>
</evidence>
<dbReference type="OrthoDB" id="9799110at2"/>
<evidence type="ECO:0000256" key="14">
    <source>
        <dbReference type="RuleBase" id="RU004249"/>
    </source>
</evidence>
<feature type="binding site" evidence="12">
    <location>
        <position position="80"/>
    </location>
    <ligand>
        <name>substrate</name>
    </ligand>
</feature>
<dbReference type="Gene3D" id="3.40.1160.10">
    <property type="entry name" value="Acetylglutamate kinase-like"/>
    <property type="match status" value="1"/>
</dbReference>
<comment type="caution">
    <text evidence="16">The sequence shown here is derived from an EMBL/GenBank/DDBJ whole genome shotgun (WGS) entry which is preliminary data.</text>
</comment>
<evidence type="ECO:0000256" key="4">
    <source>
        <dbReference type="ARBA" id="ARBA00010122"/>
    </source>
</evidence>
<dbReference type="PRINTS" id="PR00474">
    <property type="entry name" value="GLU5KINASE"/>
</dbReference>